<accession>A0ABT0Q0T5</accession>
<dbReference type="InterPro" id="IPR036844">
    <property type="entry name" value="Hint_dom_sf"/>
</dbReference>
<evidence type="ECO:0000313" key="3">
    <source>
        <dbReference type="Proteomes" id="UP001203880"/>
    </source>
</evidence>
<dbReference type="RefSeq" id="WP_249708405.1">
    <property type="nucleotide sequence ID" value="NZ_JAMFMB010000007.1"/>
</dbReference>
<dbReference type="Gene3D" id="2.170.16.10">
    <property type="entry name" value="Hedgehog/Intein (Hint) domain"/>
    <property type="match status" value="1"/>
</dbReference>
<dbReference type="InterPro" id="IPR028992">
    <property type="entry name" value="Hedgehog/Intein_dom"/>
</dbReference>
<feature type="domain" description="Hedgehog/Intein (Hint)" evidence="1">
    <location>
        <begin position="125"/>
        <end position="272"/>
    </location>
</feature>
<evidence type="ECO:0000313" key="2">
    <source>
        <dbReference type="EMBL" id="MCL6283416.1"/>
    </source>
</evidence>
<comment type="caution">
    <text evidence="2">The sequence shown here is derived from an EMBL/GenBank/DDBJ whole genome shotgun (WGS) entry which is preliminary data.</text>
</comment>
<proteinExistence type="predicted"/>
<dbReference type="Proteomes" id="UP001203880">
    <property type="component" value="Unassembled WGS sequence"/>
</dbReference>
<dbReference type="EMBL" id="JAMFMB010000007">
    <property type="protein sequence ID" value="MCL6283416.1"/>
    <property type="molecule type" value="Genomic_DNA"/>
</dbReference>
<sequence length="325" mass="35405">MKKLTIYELDGDPLSNTNVTVLNAFQVDIIDTDDFLQNPDADGNPQLDVSGVPGFIGNTTSFQVFETYSGDVGGNPVTFTLLQWQGTQYMILTAGSVDVGETIANTNNNIDPAGPSEYDTLPDFVCFVAGSLILTPEGERRIETLKPGDAVITADGSAKQVRWVGRRRLTAADLRRNPHLRPVRIKAGAFGPGCPVRDLKVSPQHRLLVTAAELEICFGAPVMLAPAKAMVDGVRVSHDPAEAGVDYVHILFDQHELVQVEGIWSESLYPGDCTIDAMPEQSLRELDALFPDLRATAGSVVFPVLKPFEANIFKTKLRVCEPRVR</sequence>
<reference evidence="2" key="1">
    <citation type="submission" date="2022-05" db="EMBL/GenBank/DDBJ databases">
        <authorList>
            <person name="Park J.-S."/>
        </authorList>
    </citation>
    <scope>NUCLEOTIDE SEQUENCE</scope>
    <source>
        <strain evidence="2">2012CJ41-6</strain>
    </source>
</reference>
<dbReference type="Pfam" id="PF13403">
    <property type="entry name" value="Hint_2"/>
    <property type="match status" value="1"/>
</dbReference>
<gene>
    <name evidence="2" type="ORF">M3P21_07700</name>
</gene>
<evidence type="ECO:0000259" key="1">
    <source>
        <dbReference type="Pfam" id="PF13403"/>
    </source>
</evidence>
<keyword evidence="3" id="KW-1185">Reference proteome</keyword>
<name>A0ABT0Q0T5_9RHOB</name>
<dbReference type="SUPFAM" id="SSF51294">
    <property type="entry name" value="Hedgehog/intein (Hint) domain"/>
    <property type="match status" value="1"/>
</dbReference>
<protein>
    <submittedName>
        <fullName evidence="2">Hint domain-containing protein</fullName>
    </submittedName>
</protein>
<organism evidence="2 3">
    <name type="scientific">Ruegeria spongiae</name>
    <dbReference type="NCBI Taxonomy" id="2942209"/>
    <lineage>
        <taxon>Bacteria</taxon>
        <taxon>Pseudomonadati</taxon>
        <taxon>Pseudomonadota</taxon>
        <taxon>Alphaproteobacteria</taxon>
        <taxon>Rhodobacterales</taxon>
        <taxon>Roseobacteraceae</taxon>
        <taxon>Ruegeria</taxon>
    </lineage>
</organism>